<evidence type="ECO:0000256" key="1">
    <source>
        <dbReference type="SAM" id="MobiDB-lite"/>
    </source>
</evidence>
<dbReference type="AlphaFoldDB" id="A0A853C2E7"/>
<sequence>MQRLRALTTTLALAAGALVATGAVPALTPAAHAAEPGGHLVYIKGGDVWVSDPDGTGQVRVTTDGGYSDPSMADTGRIAAVRGDALVVFRPDGVKVAQFKLPTLFIEGSCSTMWETPPLEAQISPDGSKVAWSQLRSSNCGGKITIDSRTAITNATGYDLRGLVLGYDPDWVGNGRVVLDDNDVMRLMDVDHDGPKAHDWFDSYDLWNTYYDFHSVAVSRDGSRVAYLVDRYDDPEMIIDHATSGDPRTSDAPGVPVTPGECQAQSGLPRPDDGPTLDDLMFSPDGTALAHVEGDDVWTITGVGGACDSRTFTKVLTGVTDFSWSGYGGNVVIDRTAPTARVTGVTVNHSKRSATVKFTANEAAGFRCQLDNGAKRTCRSPQVFSRLKPGKHTVRVWATDAAGNTSAPATRGFTVKR</sequence>
<dbReference type="SUPFAM" id="SSF69304">
    <property type="entry name" value="Tricorn protease N-terminal domain"/>
    <property type="match status" value="1"/>
</dbReference>
<organism evidence="3 4">
    <name type="scientific">Nocardioides thalensis</name>
    <dbReference type="NCBI Taxonomy" id="1914755"/>
    <lineage>
        <taxon>Bacteria</taxon>
        <taxon>Bacillati</taxon>
        <taxon>Actinomycetota</taxon>
        <taxon>Actinomycetes</taxon>
        <taxon>Propionibacteriales</taxon>
        <taxon>Nocardioidaceae</taxon>
        <taxon>Nocardioides</taxon>
    </lineage>
</organism>
<dbReference type="GO" id="GO:0005975">
    <property type="term" value="P:carbohydrate metabolic process"/>
    <property type="evidence" value="ECO:0007669"/>
    <property type="project" value="UniProtKB-ARBA"/>
</dbReference>
<name>A0A853C2E7_9ACTN</name>
<feature type="region of interest" description="Disordered" evidence="1">
    <location>
        <begin position="242"/>
        <end position="277"/>
    </location>
</feature>
<dbReference type="Gene3D" id="2.60.40.10">
    <property type="entry name" value="Immunoglobulins"/>
    <property type="match status" value="1"/>
</dbReference>
<comment type="caution">
    <text evidence="3">The sequence shown here is derived from an EMBL/GenBank/DDBJ whole genome shotgun (WGS) entry which is preliminary data.</text>
</comment>
<protein>
    <submittedName>
        <fullName evidence="3">Uncharacterized protein</fullName>
    </submittedName>
</protein>
<keyword evidence="2" id="KW-0732">Signal</keyword>
<evidence type="ECO:0000256" key="2">
    <source>
        <dbReference type="SAM" id="SignalP"/>
    </source>
</evidence>
<dbReference type="EMBL" id="JACCFP010000001">
    <property type="protein sequence ID" value="NYJ01529.1"/>
    <property type="molecule type" value="Genomic_DNA"/>
</dbReference>
<accession>A0A853C2E7</accession>
<evidence type="ECO:0000313" key="3">
    <source>
        <dbReference type="EMBL" id="NYJ01529.1"/>
    </source>
</evidence>
<feature type="signal peptide" evidence="2">
    <location>
        <begin position="1"/>
        <end position="33"/>
    </location>
</feature>
<dbReference type="InterPro" id="IPR013783">
    <property type="entry name" value="Ig-like_fold"/>
</dbReference>
<dbReference type="RefSeq" id="WP_179668003.1">
    <property type="nucleotide sequence ID" value="NZ_JACCFP010000001.1"/>
</dbReference>
<evidence type="ECO:0000313" key="4">
    <source>
        <dbReference type="Proteomes" id="UP000530424"/>
    </source>
</evidence>
<gene>
    <name evidence="3" type="ORF">HNR19_002227</name>
</gene>
<keyword evidence="4" id="KW-1185">Reference proteome</keyword>
<feature type="chain" id="PRO_5032798077" evidence="2">
    <location>
        <begin position="34"/>
        <end position="417"/>
    </location>
</feature>
<dbReference type="Proteomes" id="UP000530424">
    <property type="component" value="Unassembled WGS sequence"/>
</dbReference>
<proteinExistence type="predicted"/>
<reference evidence="3 4" key="1">
    <citation type="submission" date="2020-07" db="EMBL/GenBank/DDBJ databases">
        <title>Sequencing the genomes of 1000 actinobacteria strains.</title>
        <authorList>
            <person name="Klenk H.-P."/>
        </authorList>
    </citation>
    <scope>NUCLEOTIDE SEQUENCE [LARGE SCALE GENOMIC DNA]</scope>
    <source>
        <strain evidence="3 4">DSM 103833</strain>
    </source>
</reference>